<reference evidence="9" key="1">
    <citation type="journal article" date="2019" name="Int. J. Syst. Evol. Microbiol.">
        <title>The Global Catalogue of Microorganisms (GCM) 10K type strain sequencing project: providing services to taxonomists for standard genome sequencing and annotation.</title>
        <authorList>
            <consortium name="The Broad Institute Genomics Platform"/>
            <consortium name="The Broad Institute Genome Sequencing Center for Infectious Disease"/>
            <person name="Wu L."/>
            <person name="Ma J."/>
        </authorList>
    </citation>
    <scope>NUCLEOTIDE SEQUENCE [LARGE SCALE GENOMIC DNA]</scope>
    <source>
        <strain evidence="9">JCM 12125</strain>
    </source>
</reference>
<dbReference type="Proteomes" id="UP001596152">
    <property type="component" value="Unassembled WGS sequence"/>
</dbReference>
<evidence type="ECO:0000313" key="9">
    <source>
        <dbReference type="Proteomes" id="UP001596152"/>
    </source>
</evidence>
<dbReference type="PANTHER" id="PTHR30471:SF3">
    <property type="entry name" value="UPF0758 PROTEIN YEES-RELATED"/>
    <property type="match status" value="1"/>
</dbReference>
<dbReference type="InterPro" id="IPR025657">
    <property type="entry name" value="RadC_JAB"/>
</dbReference>
<keyword evidence="1" id="KW-0645">Protease</keyword>
<evidence type="ECO:0000259" key="7">
    <source>
        <dbReference type="PROSITE" id="PS50249"/>
    </source>
</evidence>
<dbReference type="InterPro" id="IPR001405">
    <property type="entry name" value="UPF0758"/>
</dbReference>
<evidence type="ECO:0000256" key="6">
    <source>
        <dbReference type="RuleBase" id="RU003797"/>
    </source>
</evidence>
<keyword evidence="9" id="KW-1185">Reference proteome</keyword>
<evidence type="ECO:0000313" key="8">
    <source>
        <dbReference type="EMBL" id="MFC5345330.1"/>
    </source>
</evidence>
<evidence type="ECO:0000256" key="3">
    <source>
        <dbReference type="ARBA" id="ARBA00022801"/>
    </source>
</evidence>
<proteinExistence type="inferred from homology"/>
<organism evidence="8 9">
    <name type="scientific">Brevundimonas staleyi</name>
    <dbReference type="NCBI Taxonomy" id="74326"/>
    <lineage>
        <taxon>Bacteria</taxon>
        <taxon>Pseudomonadati</taxon>
        <taxon>Pseudomonadota</taxon>
        <taxon>Alphaproteobacteria</taxon>
        <taxon>Caulobacterales</taxon>
        <taxon>Caulobacteraceae</taxon>
        <taxon>Brevundimonas</taxon>
    </lineage>
</organism>
<feature type="domain" description="MPN" evidence="7">
    <location>
        <begin position="91"/>
        <end position="218"/>
    </location>
</feature>
<evidence type="ECO:0000256" key="1">
    <source>
        <dbReference type="ARBA" id="ARBA00022670"/>
    </source>
</evidence>
<dbReference type="InterPro" id="IPR020891">
    <property type="entry name" value="UPF0758_CS"/>
</dbReference>
<gene>
    <name evidence="8" type="ORF">ACFPIE_15545</name>
</gene>
<protein>
    <submittedName>
        <fullName evidence="8">RadC family protein</fullName>
    </submittedName>
</protein>
<dbReference type="PANTHER" id="PTHR30471">
    <property type="entry name" value="DNA REPAIR PROTEIN RADC"/>
    <property type="match status" value="1"/>
</dbReference>
<evidence type="ECO:0000256" key="2">
    <source>
        <dbReference type="ARBA" id="ARBA00022723"/>
    </source>
</evidence>
<keyword evidence="5" id="KW-0482">Metalloprotease</keyword>
<comment type="caution">
    <text evidence="8">The sequence shown here is derived from an EMBL/GenBank/DDBJ whole genome shotgun (WGS) entry which is preliminary data.</text>
</comment>
<dbReference type="CDD" id="cd08071">
    <property type="entry name" value="MPN_DUF2466"/>
    <property type="match status" value="1"/>
</dbReference>
<dbReference type="RefSeq" id="WP_374036503.1">
    <property type="nucleotide sequence ID" value="NZ_CP169082.1"/>
</dbReference>
<dbReference type="PROSITE" id="PS50249">
    <property type="entry name" value="MPN"/>
    <property type="match status" value="1"/>
</dbReference>
<dbReference type="SUPFAM" id="SSF102712">
    <property type="entry name" value="JAB1/MPN domain"/>
    <property type="match status" value="1"/>
</dbReference>
<keyword evidence="2" id="KW-0479">Metal-binding</keyword>
<evidence type="ECO:0000256" key="4">
    <source>
        <dbReference type="ARBA" id="ARBA00022833"/>
    </source>
</evidence>
<sequence length="240" mass="25994">MTDPAPSARFDGWEDADWTAADLLARIMRPLVGDAAESVAGQLLGRFGSLAAVLAAPRQEILRLLGVWGEVCADGLGELHYIVVRVLRDGVVDRPLLATDASLEAYLSASLGHAPREQFRVLFMTAQRTLITEEITGLGTIDHAPVYPREIVRRALELGAAALILVHNHPSGDPRPSVADLALTAQIERACAVFDIVVIDHLIIGHGQIHRWRQGQADPLTCVRETRRSRRAVRGTAGSG</sequence>
<dbReference type="InterPro" id="IPR037518">
    <property type="entry name" value="MPN"/>
</dbReference>
<dbReference type="NCBIfam" id="TIGR00608">
    <property type="entry name" value="radc"/>
    <property type="match status" value="1"/>
</dbReference>
<dbReference type="Gene3D" id="3.40.140.10">
    <property type="entry name" value="Cytidine Deaminase, domain 2"/>
    <property type="match status" value="1"/>
</dbReference>
<keyword evidence="4" id="KW-0862">Zinc</keyword>
<name>A0ABW0FUC5_9CAUL</name>
<comment type="similarity">
    <text evidence="6">Belongs to the UPF0758 family.</text>
</comment>
<dbReference type="PROSITE" id="PS01302">
    <property type="entry name" value="UPF0758"/>
    <property type="match status" value="1"/>
</dbReference>
<dbReference type="Pfam" id="PF04002">
    <property type="entry name" value="RadC"/>
    <property type="match status" value="1"/>
</dbReference>
<evidence type="ECO:0000256" key="5">
    <source>
        <dbReference type="ARBA" id="ARBA00023049"/>
    </source>
</evidence>
<accession>A0ABW0FUC5</accession>
<dbReference type="EMBL" id="JBHSLF010000046">
    <property type="protein sequence ID" value="MFC5345330.1"/>
    <property type="molecule type" value="Genomic_DNA"/>
</dbReference>
<keyword evidence="3" id="KW-0378">Hydrolase</keyword>